<dbReference type="RefSeq" id="WP_096330639.1">
    <property type="nucleotide sequence ID" value="NZ_FOMX01000005.1"/>
</dbReference>
<keyword evidence="3" id="KW-1185">Reference proteome</keyword>
<organism evidence="2 3">
    <name type="scientific">Nannocystis exedens</name>
    <dbReference type="NCBI Taxonomy" id="54"/>
    <lineage>
        <taxon>Bacteria</taxon>
        <taxon>Pseudomonadati</taxon>
        <taxon>Myxococcota</taxon>
        <taxon>Polyangia</taxon>
        <taxon>Nannocystales</taxon>
        <taxon>Nannocystaceae</taxon>
        <taxon>Nannocystis</taxon>
    </lineage>
</organism>
<gene>
    <name evidence="2" type="ORF">SAMN02745121_01838</name>
</gene>
<accession>A0A1I1VQ13</accession>
<dbReference type="Proteomes" id="UP000199400">
    <property type="component" value="Unassembled WGS sequence"/>
</dbReference>
<keyword evidence="1" id="KW-0812">Transmembrane</keyword>
<dbReference type="STRING" id="54.SAMN02745121_01838"/>
<evidence type="ECO:0000313" key="3">
    <source>
        <dbReference type="Proteomes" id="UP000199400"/>
    </source>
</evidence>
<reference evidence="3" key="1">
    <citation type="submission" date="2016-10" db="EMBL/GenBank/DDBJ databases">
        <authorList>
            <person name="Varghese N."/>
            <person name="Submissions S."/>
        </authorList>
    </citation>
    <scope>NUCLEOTIDE SEQUENCE [LARGE SCALE GENOMIC DNA]</scope>
    <source>
        <strain evidence="3">ATCC 25963</strain>
    </source>
</reference>
<feature type="transmembrane region" description="Helical" evidence="1">
    <location>
        <begin position="194"/>
        <end position="214"/>
    </location>
</feature>
<feature type="transmembrane region" description="Helical" evidence="1">
    <location>
        <begin position="166"/>
        <end position="187"/>
    </location>
</feature>
<dbReference type="AlphaFoldDB" id="A0A1I1VQ13"/>
<evidence type="ECO:0000313" key="2">
    <source>
        <dbReference type="EMBL" id="SFD84909.1"/>
    </source>
</evidence>
<proteinExistence type="predicted"/>
<keyword evidence="1" id="KW-0472">Membrane</keyword>
<dbReference type="EMBL" id="FOMX01000005">
    <property type="protein sequence ID" value="SFD84909.1"/>
    <property type="molecule type" value="Genomic_DNA"/>
</dbReference>
<sequence length="217" mass="22937">MNQLRRGALVVRGLPTRLRTRIAWRRAGQLVAERGRALMPVAQRAIAGVGKGLDRGASELGRSAAAGGRGLRSLSQLSAGGVRRLSHLSLRALAQAGRLSRVAGLAIGRGCRRFGVASAHVSRRIAAVLWQRRAALRALALRGAWWGALALLWFGGRALLDLRVPLAQDALPLFLIGLGLCLPLFFAGAARLRWAGFALGAGHAALAVLVWTITTSG</sequence>
<name>A0A1I1VQ13_9BACT</name>
<evidence type="ECO:0000256" key="1">
    <source>
        <dbReference type="SAM" id="Phobius"/>
    </source>
</evidence>
<keyword evidence="1" id="KW-1133">Transmembrane helix</keyword>
<feature type="transmembrane region" description="Helical" evidence="1">
    <location>
        <begin position="139"/>
        <end position="160"/>
    </location>
</feature>
<protein>
    <submittedName>
        <fullName evidence="2">Uncharacterized protein</fullName>
    </submittedName>
</protein>